<name>B8BNY9_ORYSI</name>
<keyword evidence="3" id="KW-1185">Reference proteome</keyword>
<accession>B8BNY9</accession>
<organism evidence="2 3">
    <name type="scientific">Oryza sativa subsp. indica</name>
    <name type="common">Rice</name>
    <dbReference type="NCBI Taxonomy" id="39946"/>
    <lineage>
        <taxon>Eukaryota</taxon>
        <taxon>Viridiplantae</taxon>
        <taxon>Streptophyta</taxon>
        <taxon>Embryophyta</taxon>
        <taxon>Tracheophyta</taxon>
        <taxon>Spermatophyta</taxon>
        <taxon>Magnoliopsida</taxon>
        <taxon>Liliopsida</taxon>
        <taxon>Poales</taxon>
        <taxon>Poaceae</taxon>
        <taxon>BOP clade</taxon>
        <taxon>Oryzoideae</taxon>
        <taxon>Oryzeae</taxon>
        <taxon>Oryzinae</taxon>
        <taxon>Oryza</taxon>
        <taxon>Oryza sativa</taxon>
    </lineage>
</organism>
<dbReference type="InterPro" id="IPR029058">
    <property type="entry name" value="AB_hydrolase_fold"/>
</dbReference>
<dbReference type="InterPro" id="IPR000073">
    <property type="entry name" value="AB_hydrolase_1"/>
</dbReference>
<dbReference type="Gramene" id="BGIOSGA036895-TA">
    <property type="protein sequence ID" value="BGIOSGA036895-PA"/>
    <property type="gene ID" value="BGIOSGA036895"/>
</dbReference>
<dbReference type="STRING" id="39946.B8BNY9"/>
<dbReference type="AlphaFoldDB" id="B8BNY9"/>
<evidence type="ECO:0000313" key="3">
    <source>
        <dbReference type="Proteomes" id="UP000007015"/>
    </source>
</evidence>
<dbReference type="Pfam" id="PF12697">
    <property type="entry name" value="Abhydrolase_6"/>
    <property type="match status" value="1"/>
</dbReference>
<dbReference type="PANTHER" id="PTHR43689:SF1">
    <property type="entry name" value="ALPHA_BETA-HYDROLASES SUPERFAMILY PROTEIN"/>
    <property type="match status" value="1"/>
</dbReference>
<sequence>MAFSLWHSLTNSVPRRPSLSVEAYFEAPERVAALVLVAPAIFVPVFRRKGVKEYGVGEQEWQNKKDSNGSNLPTNPLNRIWGKFLELCLWIAGFLMNMIRAIVSIVRSLYCKAVVAVLRSSVGVRLVRLVMDKFGILAVRNAWYDPGKVTDHVIQGYTKPLRSRGWEMALLEYTISMIMDSISSSKVPVSERLSEISCPVLVVSGDTDRLVPRWNTERVARAIPGAGFEVIKNSGHLPQEERPEEFVSVVERFLRRASGRPNNEQEQVLQAAV</sequence>
<dbReference type="OMA" id="MAFSLWH"/>
<dbReference type="Proteomes" id="UP000007015">
    <property type="component" value="Chromosome 12"/>
</dbReference>
<dbReference type="Gene3D" id="3.40.50.1820">
    <property type="entry name" value="alpha/beta hydrolase"/>
    <property type="match status" value="1"/>
</dbReference>
<dbReference type="PANTHER" id="PTHR43689">
    <property type="entry name" value="HYDROLASE"/>
    <property type="match status" value="1"/>
</dbReference>
<reference evidence="2 3" key="1">
    <citation type="journal article" date="2005" name="PLoS Biol.">
        <title>The genomes of Oryza sativa: a history of duplications.</title>
        <authorList>
            <person name="Yu J."/>
            <person name="Wang J."/>
            <person name="Lin W."/>
            <person name="Li S."/>
            <person name="Li H."/>
            <person name="Zhou J."/>
            <person name="Ni P."/>
            <person name="Dong W."/>
            <person name="Hu S."/>
            <person name="Zeng C."/>
            <person name="Zhang J."/>
            <person name="Zhang Y."/>
            <person name="Li R."/>
            <person name="Xu Z."/>
            <person name="Li S."/>
            <person name="Li X."/>
            <person name="Zheng H."/>
            <person name="Cong L."/>
            <person name="Lin L."/>
            <person name="Yin J."/>
            <person name="Geng J."/>
            <person name="Li G."/>
            <person name="Shi J."/>
            <person name="Liu J."/>
            <person name="Lv H."/>
            <person name="Li J."/>
            <person name="Wang J."/>
            <person name="Deng Y."/>
            <person name="Ran L."/>
            <person name="Shi X."/>
            <person name="Wang X."/>
            <person name="Wu Q."/>
            <person name="Li C."/>
            <person name="Ren X."/>
            <person name="Wang J."/>
            <person name="Wang X."/>
            <person name="Li D."/>
            <person name="Liu D."/>
            <person name="Zhang X."/>
            <person name="Ji Z."/>
            <person name="Zhao W."/>
            <person name="Sun Y."/>
            <person name="Zhang Z."/>
            <person name="Bao J."/>
            <person name="Han Y."/>
            <person name="Dong L."/>
            <person name="Ji J."/>
            <person name="Chen P."/>
            <person name="Wu S."/>
            <person name="Liu J."/>
            <person name="Xiao Y."/>
            <person name="Bu D."/>
            <person name="Tan J."/>
            <person name="Yang L."/>
            <person name="Ye C."/>
            <person name="Zhang J."/>
            <person name="Xu J."/>
            <person name="Zhou Y."/>
            <person name="Yu Y."/>
            <person name="Zhang B."/>
            <person name="Zhuang S."/>
            <person name="Wei H."/>
            <person name="Liu B."/>
            <person name="Lei M."/>
            <person name="Yu H."/>
            <person name="Li Y."/>
            <person name="Xu H."/>
            <person name="Wei S."/>
            <person name="He X."/>
            <person name="Fang L."/>
            <person name="Zhang Z."/>
            <person name="Zhang Y."/>
            <person name="Huang X."/>
            <person name="Su Z."/>
            <person name="Tong W."/>
            <person name="Li J."/>
            <person name="Tong Z."/>
            <person name="Li S."/>
            <person name="Ye J."/>
            <person name="Wang L."/>
            <person name="Fang L."/>
            <person name="Lei T."/>
            <person name="Chen C."/>
            <person name="Chen H."/>
            <person name="Xu Z."/>
            <person name="Li H."/>
            <person name="Huang H."/>
            <person name="Zhang F."/>
            <person name="Xu H."/>
            <person name="Li N."/>
            <person name="Zhao C."/>
            <person name="Li S."/>
            <person name="Dong L."/>
            <person name="Huang Y."/>
            <person name="Li L."/>
            <person name="Xi Y."/>
            <person name="Qi Q."/>
            <person name="Li W."/>
            <person name="Zhang B."/>
            <person name="Hu W."/>
            <person name="Zhang Y."/>
            <person name="Tian X."/>
            <person name="Jiao Y."/>
            <person name="Liang X."/>
            <person name="Jin J."/>
            <person name="Gao L."/>
            <person name="Zheng W."/>
            <person name="Hao B."/>
            <person name="Liu S."/>
            <person name="Wang W."/>
            <person name="Yuan L."/>
            <person name="Cao M."/>
            <person name="McDermott J."/>
            <person name="Samudrala R."/>
            <person name="Wang J."/>
            <person name="Wong G.K."/>
            <person name="Yang H."/>
        </authorList>
    </citation>
    <scope>NUCLEOTIDE SEQUENCE [LARGE SCALE GENOMIC DNA]</scope>
    <source>
        <strain evidence="3">cv. 93-11</strain>
    </source>
</reference>
<evidence type="ECO:0000259" key="1">
    <source>
        <dbReference type="Pfam" id="PF12697"/>
    </source>
</evidence>
<dbReference type="SUPFAM" id="SSF53474">
    <property type="entry name" value="alpha/beta-Hydrolases"/>
    <property type="match status" value="1"/>
</dbReference>
<gene>
    <name evidence="2" type="ORF">OsI_37256</name>
</gene>
<dbReference type="GO" id="GO:0009941">
    <property type="term" value="C:chloroplast envelope"/>
    <property type="evidence" value="ECO:0007669"/>
    <property type="project" value="TreeGrafter"/>
</dbReference>
<evidence type="ECO:0000313" key="2">
    <source>
        <dbReference type="EMBL" id="EEC68743.1"/>
    </source>
</evidence>
<feature type="domain" description="AB hydrolase-1" evidence="1">
    <location>
        <begin position="187"/>
        <end position="248"/>
    </location>
</feature>
<proteinExistence type="predicted"/>
<protein>
    <recommendedName>
        <fullName evidence="1">AB hydrolase-1 domain-containing protein</fullName>
    </recommendedName>
</protein>
<dbReference type="HOGENOM" id="CLU_089111_0_0_1"/>
<dbReference type="EMBL" id="CM000137">
    <property type="protein sequence ID" value="EEC68743.1"/>
    <property type="molecule type" value="Genomic_DNA"/>
</dbReference>